<name>A0ABN8ICL8_9NEOP</name>
<dbReference type="InterPro" id="IPR043957">
    <property type="entry name" value="Vanin_C"/>
</dbReference>
<keyword evidence="4" id="KW-1185">Reference proteome</keyword>
<dbReference type="Pfam" id="PF19018">
    <property type="entry name" value="Vanin_C"/>
    <property type="match status" value="1"/>
</dbReference>
<gene>
    <name evidence="3" type="ORF">IPOD504_LOCUS7950</name>
</gene>
<dbReference type="PANTHER" id="PTHR10609:SF14">
    <property type="entry name" value="BIOTINIDASE"/>
    <property type="match status" value="1"/>
</dbReference>
<reference evidence="3" key="1">
    <citation type="submission" date="2022-03" db="EMBL/GenBank/DDBJ databases">
        <authorList>
            <person name="Martin H S."/>
        </authorList>
    </citation>
    <scope>NUCLEOTIDE SEQUENCE</scope>
</reference>
<organism evidence="3 4">
    <name type="scientific">Iphiclides podalirius</name>
    <name type="common">scarce swallowtail</name>
    <dbReference type="NCBI Taxonomy" id="110791"/>
    <lineage>
        <taxon>Eukaryota</taxon>
        <taxon>Metazoa</taxon>
        <taxon>Ecdysozoa</taxon>
        <taxon>Arthropoda</taxon>
        <taxon>Hexapoda</taxon>
        <taxon>Insecta</taxon>
        <taxon>Pterygota</taxon>
        <taxon>Neoptera</taxon>
        <taxon>Endopterygota</taxon>
        <taxon>Lepidoptera</taxon>
        <taxon>Glossata</taxon>
        <taxon>Ditrysia</taxon>
        <taxon>Papilionoidea</taxon>
        <taxon>Papilionidae</taxon>
        <taxon>Papilioninae</taxon>
        <taxon>Iphiclides</taxon>
    </lineage>
</organism>
<proteinExistence type="predicted"/>
<evidence type="ECO:0000313" key="3">
    <source>
        <dbReference type="EMBL" id="CAH2051808.1"/>
    </source>
</evidence>
<sequence length="207" mass="22465">MFPRNVMTANHRKVDYVGEVCRAVGEMVAILINHCIARKCCGYRAGAIDGVRTFSGMATGGARTCSVFACTGDTIDTCGRRFPDYEANTTAVFEEISIEAVVPTPNTDNTLDAADSAFYPVSLDVSIMPLKSHQYTFDSVSNGSTTTYFLNLNSEVEDLYSFAVWGRVFATDGEDASPPLVELGDNSSSIQSFAIILLVPTIFCTFR</sequence>
<keyword evidence="1" id="KW-0378">Hydrolase</keyword>
<evidence type="ECO:0000259" key="2">
    <source>
        <dbReference type="Pfam" id="PF19018"/>
    </source>
</evidence>
<dbReference type="Proteomes" id="UP000837857">
    <property type="component" value="Chromosome 20"/>
</dbReference>
<protein>
    <recommendedName>
        <fullName evidence="2">Vanin C-terminal domain-containing protein</fullName>
    </recommendedName>
</protein>
<dbReference type="EMBL" id="OW152832">
    <property type="protein sequence ID" value="CAH2051808.1"/>
    <property type="molecule type" value="Genomic_DNA"/>
</dbReference>
<feature type="domain" description="Vanin C-terminal" evidence="2">
    <location>
        <begin position="42"/>
        <end position="172"/>
    </location>
</feature>
<accession>A0ABN8ICL8</accession>
<evidence type="ECO:0000256" key="1">
    <source>
        <dbReference type="ARBA" id="ARBA00022801"/>
    </source>
</evidence>
<evidence type="ECO:0000313" key="4">
    <source>
        <dbReference type="Proteomes" id="UP000837857"/>
    </source>
</evidence>
<dbReference type="InterPro" id="IPR040154">
    <property type="entry name" value="Biotinidase/VNN"/>
</dbReference>
<dbReference type="PANTHER" id="PTHR10609">
    <property type="entry name" value="BIOTINIDASE-RELATED"/>
    <property type="match status" value="1"/>
</dbReference>
<feature type="non-terminal residue" evidence="3">
    <location>
        <position position="207"/>
    </location>
</feature>